<organism evidence="9 10">
    <name type="scientific">Prototheca wickerhamii</name>
    <dbReference type="NCBI Taxonomy" id="3111"/>
    <lineage>
        <taxon>Eukaryota</taxon>
        <taxon>Viridiplantae</taxon>
        <taxon>Chlorophyta</taxon>
        <taxon>core chlorophytes</taxon>
        <taxon>Trebouxiophyceae</taxon>
        <taxon>Chlorellales</taxon>
        <taxon>Chlorellaceae</taxon>
        <taxon>Prototheca</taxon>
    </lineage>
</organism>
<dbReference type="Gene3D" id="2.60.40.1760">
    <property type="entry name" value="glycosyl hydrolase (family 31)"/>
    <property type="match status" value="1"/>
</dbReference>
<evidence type="ECO:0000256" key="2">
    <source>
        <dbReference type="ARBA" id="ARBA00023180"/>
    </source>
</evidence>
<evidence type="ECO:0000256" key="4">
    <source>
        <dbReference type="RuleBase" id="RU361185"/>
    </source>
</evidence>
<dbReference type="InterPro" id="IPR011013">
    <property type="entry name" value="Gal_mutarotase_sf_dom"/>
</dbReference>
<keyword evidence="10" id="KW-1185">Reference proteome</keyword>
<dbReference type="AlphaFoldDB" id="A0AAD9IJA3"/>
<feature type="domain" description="Glycosyl hydrolase family 31 C-terminal" evidence="8">
    <location>
        <begin position="578"/>
        <end position="668"/>
    </location>
</feature>
<sequence length="1056" mass="116390">MGPSTFPWCFTKNGFAADYEMVDGSLDTSAGGASATLAIARATQPELGPDVPRLRVKAEELGGGILHITLRDAQRARWEIPRHLFDSASLAGGAASDRDRSDGVLEYSLNQSPFSIEVSRGGTTIFNTTGQRLVFKDQYLELSTALNPGAALFGAGERVSETLHLVRNGAPRPLWNRDIGPALEEQNSYGSHPWIIGLEPDGSAWGALLLSSNAMDIVPLPERATWRVTGGILDLYIFAGPTPFQVMEQLTAVIGRPAMVPYWTLGWHQCKYGYKDVWEVRDVIANYSAADIPLEAQWIDIDIMDQWMDFTFDPKLVSDLHANDQHFMTILDPGIKTTPGYAAYDRALAQDLFVKNVLGEPYLGAPSLNDKEPQWVCHLECWDAQGLNDTQRAWQQPPYQVANSLARLPLGFRVMSVLNTHHDGTVEYNAHQLYSLAQNQATAAAVRAIKGKRPFVLSRSSFPGVGSYAAHWTGDNQATWPQLAKSIPGVLNIGLFGIAMAGADICGFQLNTTAELCSRWVSLGAFYPFARSHSDRHSSRQELFLWPEVAAAGRAALRQRYRLLPYLYRTMHEAHATGVPAMRPLWMNFPRVPATHRNDRQFMFGHALLVSPVLEEGARSVEAFFPPGRWYSLWNSSDVVEAGPHGTTEVLPAPLDRIPYHVRGGSVLGTAEPALTTRAVREGPQSLLVALDANPEHPGALSAQGELYYDDGGESVPEEVRTTSDHLVIRVEQGDRTLQLAGATHGPTKKRERDGRAHSLPHAEACAAPQPSGMEPEEMLISREASIDSSCDSFAPKRVRRTGSRRSLASPCHSQDTDHASEADGHPRAWTETSFVSYDECEEEPCATSQADDSDYYSPRSAPTGSSGLAGALLNAVRHYPLLCALVRREQLAYQSPRRHANGRARESLAELLVMLQRGQYRPEEVTLELIMTMLWILDSWHSQYKSRVDVCLQIYLALHPNPQPLLYHFKSHMMTMQIQVLQRLGWNARVDQGVSAADAQLCAFGEHATLLSFVGREVLSRCQVAPAPAPEPVTPAGSQDLSSLPFIFERAVSVC</sequence>
<evidence type="ECO:0000256" key="5">
    <source>
        <dbReference type="SAM" id="MobiDB-lite"/>
    </source>
</evidence>
<dbReference type="GO" id="GO:0004553">
    <property type="term" value="F:hydrolase activity, hydrolyzing O-glycosyl compounds"/>
    <property type="evidence" value="ECO:0007669"/>
    <property type="project" value="InterPro"/>
</dbReference>
<dbReference type="Gene3D" id="3.20.20.80">
    <property type="entry name" value="Glycosidases"/>
    <property type="match status" value="2"/>
</dbReference>
<dbReference type="PANTHER" id="PTHR22762">
    <property type="entry name" value="ALPHA-GLUCOSIDASE"/>
    <property type="match status" value="1"/>
</dbReference>
<dbReference type="SUPFAM" id="SSF51011">
    <property type="entry name" value="Glycosyl hydrolase domain"/>
    <property type="match status" value="1"/>
</dbReference>
<dbReference type="Proteomes" id="UP001255856">
    <property type="component" value="Unassembled WGS sequence"/>
</dbReference>
<feature type="domain" description="Glycoside hydrolase family 31 TIM barrel" evidence="6">
    <location>
        <begin position="257"/>
        <end position="569"/>
    </location>
</feature>
<evidence type="ECO:0000259" key="7">
    <source>
        <dbReference type="Pfam" id="PF13802"/>
    </source>
</evidence>
<dbReference type="InterPro" id="IPR025887">
    <property type="entry name" value="Glyco_hydro_31_N_dom"/>
</dbReference>
<dbReference type="Gene3D" id="2.60.40.1180">
    <property type="entry name" value="Golgi alpha-mannosidase II"/>
    <property type="match status" value="2"/>
</dbReference>
<dbReference type="Pfam" id="PF21365">
    <property type="entry name" value="Glyco_hydro_31_3rd"/>
    <property type="match status" value="1"/>
</dbReference>
<dbReference type="InterPro" id="IPR000322">
    <property type="entry name" value="Glyco_hydro_31_TIM"/>
</dbReference>
<feature type="region of interest" description="Disordered" evidence="5">
    <location>
        <begin position="738"/>
        <end position="775"/>
    </location>
</feature>
<gene>
    <name evidence="9" type="ORF">QBZ16_003034</name>
</gene>
<dbReference type="GO" id="GO:0005975">
    <property type="term" value="P:carbohydrate metabolic process"/>
    <property type="evidence" value="ECO:0007669"/>
    <property type="project" value="InterPro"/>
</dbReference>
<dbReference type="EMBL" id="JASFZW010000003">
    <property type="protein sequence ID" value="KAK2079343.1"/>
    <property type="molecule type" value="Genomic_DNA"/>
</dbReference>
<evidence type="ECO:0000256" key="1">
    <source>
        <dbReference type="ARBA" id="ARBA00007806"/>
    </source>
</evidence>
<proteinExistence type="inferred from homology"/>
<comment type="caution">
    <text evidence="9">The sequence shown here is derived from an EMBL/GenBank/DDBJ whole genome shotgun (WGS) entry which is preliminary data.</text>
</comment>
<dbReference type="SUPFAM" id="SSF74650">
    <property type="entry name" value="Galactose mutarotase-like"/>
    <property type="match status" value="1"/>
</dbReference>
<reference evidence="9" key="1">
    <citation type="submission" date="2021-01" db="EMBL/GenBank/DDBJ databases">
        <authorList>
            <person name="Eckstrom K.M.E."/>
        </authorList>
    </citation>
    <scope>NUCLEOTIDE SEQUENCE</scope>
    <source>
        <strain evidence="9">UVCC 0001</strain>
    </source>
</reference>
<evidence type="ECO:0000259" key="6">
    <source>
        <dbReference type="Pfam" id="PF01055"/>
    </source>
</evidence>
<evidence type="ECO:0000313" key="10">
    <source>
        <dbReference type="Proteomes" id="UP001255856"/>
    </source>
</evidence>
<dbReference type="InterPro" id="IPR048395">
    <property type="entry name" value="Glyco_hydro_31_C"/>
</dbReference>
<dbReference type="GO" id="GO:0030246">
    <property type="term" value="F:carbohydrate binding"/>
    <property type="evidence" value="ECO:0007669"/>
    <property type="project" value="InterPro"/>
</dbReference>
<protein>
    <recommendedName>
        <fullName evidence="3">Maltase</fullName>
    </recommendedName>
</protein>
<feature type="region of interest" description="Disordered" evidence="5">
    <location>
        <begin position="841"/>
        <end position="862"/>
    </location>
</feature>
<feature type="compositionally biased region" description="Basic and acidic residues" evidence="5">
    <location>
        <begin position="815"/>
        <end position="828"/>
    </location>
</feature>
<evidence type="ECO:0000259" key="8">
    <source>
        <dbReference type="Pfam" id="PF21365"/>
    </source>
</evidence>
<dbReference type="Pfam" id="PF13802">
    <property type="entry name" value="Gal_mutarotas_2"/>
    <property type="match status" value="1"/>
</dbReference>
<keyword evidence="4" id="KW-0378">Hydrolase</keyword>
<evidence type="ECO:0000256" key="3">
    <source>
        <dbReference type="ARBA" id="ARBA00041343"/>
    </source>
</evidence>
<dbReference type="InterPro" id="IPR017853">
    <property type="entry name" value="GH"/>
</dbReference>
<dbReference type="SUPFAM" id="SSF51445">
    <property type="entry name" value="(Trans)glycosidases"/>
    <property type="match status" value="1"/>
</dbReference>
<dbReference type="CDD" id="cd06602">
    <property type="entry name" value="GH31_MGAM_SI_GAA"/>
    <property type="match status" value="1"/>
</dbReference>
<feature type="region of interest" description="Disordered" evidence="5">
    <location>
        <begin position="792"/>
        <end position="828"/>
    </location>
</feature>
<evidence type="ECO:0000313" key="9">
    <source>
        <dbReference type="EMBL" id="KAK2079343.1"/>
    </source>
</evidence>
<dbReference type="PANTHER" id="PTHR22762:SF133">
    <property type="entry name" value="P-TYPE DOMAIN-CONTAINING PROTEIN"/>
    <property type="match status" value="1"/>
</dbReference>
<name>A0AAD9IJA3_PROWI</name>
<accession>A0AAD9IJA3</accession>
<dbReference type="Pfam" id="PF01055">
    <property type="entry name" value="Glyco_hydro_31_2nd"/>
    <property type="match status" value="1"/>
</dbReference>
<comment type="similarity">
    <text evidence="1 4">Belongs to the glycosyl hydrolase 31 family.</text>
</comment>
<keyword evidence="4" id="KW-0326">Glycosidase</keyword>
<dbReference type="InterPro" id="IPR013780">
    <property type="entry name" value="Glyco_hydro_b"/>
</dbReference>
<feature type="domain" description="Glycoside hydrolase family 31 N-terminal" evidence="7">
    <location>
        <begin position="61"/>
        <end position="213"/>
    </location>
</feature>
<keyword evidence="2" id="KW-0325">Glycoprotein</keyword>
<dbReference type="CDD" id="cd14752">
    <property type="entry name" value="GH31_N"/>
    <property type="match status" value="1"/>
</dbReference>